<organism evidence="4 5">
    <name type="scientific">Acidipropionibacterium virtanenii</name>
    <dbReference type="NCBI Taxonomy" id="2057246"/>
    <lineage>
        <taxon>Bacteria</taxon>
        <taxon>Bacillati</taxon>
        <taxon>Actinomycetota</taxon>
        <taxon>Actinomycetes</taxon>
        <taxon>Propionibacteriales</taxon>
        <taxon>Propionibacteriaceae</taxon>
        <taxon>Acidipropionibacterium</taxon>
    </lineage>
</organism>
<dbReference type="Pfam" id="PF24481">
    <property type="entry name" value="CT398_CC"/>
    <property type="match status" value="1"/>
</dbReference>
<evidence type="ECO:0000256" key="1">
    <source>
        <dbReference type="SAM" id="Coils"/>
    </source>
</evidence>
<name>A0A344UVJ3_9ACTN</name>
<feature type="domain" description="CT398-like coiled coil hairpin" evidence="3">
    <location>
        <begin position="15"/>
        <end position="194"/>
    </location>
</feature>
<dbReference type="PANTHER" id="PTHR39082">
    <property type="entry name" value="PHOSPHOLIPASE C-BETA-2-RELATED"/>
    <property type="match status" value="1"/>
</dbReference>
<evidence type="ECO:0000259" key="3">
    <source>
        <dbReference type="Pfam" id="PF24481"/>
    </source>
</evidence>
<dbReference type="AlphaFoldDB" id="A0A344UVJ3"/>
<dbReference type="InterPro" id="IPR003743">
    <property type="entry name" value="Zf-RING_7"/>
</dbReference>
<gene>
    <name evidence="4" type="ORF">JS278_02139</name>
</gene>
<keyword evidence="5" id="KW-1185">Reference proteome</keyword>
<evidence type="ECO:0000313" key="5">
    <source>
        <dbReference type="Proteomes" id="UP000251995"/>
    </source>
</evidence>
<dbReference type="EMBL" id="CP025198">
    <property type="protein sequence ID" value="AXE39291.1"/>
    <property type="molecule type" value="Genomic_DNA"/>
</dbReference>
<dbReference type="RefSeq" id="WP_114045187.1">
    <property type="nucleotide sequence ID" value="NZ_CP025198.1"/>
</dbReference>
<dbReference type="Pfam" id="PF02591">
    <property type="entry name" value="Zn_ribbon_9"/>
    <property type="match status" value="1"/>
</dbReference>
<dbReference type="OrthoDB" id="9784388at2"/>
<dbReference type="InterPro" id="IPR056003">
    <property type="entry name" value="CT398_CC_hairpin"/>
</dbReference>
<evidence type="ECO:0000259" key="2">
    <source>
        <dbReference type="Pfam" id="PF02591"/>
    </source>
</evidence>
<dbReference type="Proteomes" id="UP000251995">
    <property type="component" value="Chromosome"/>
</dbReference>
<feature type="domain" description="C4-type zinc ribbon" evidence="2">
    <location>
        <begin position="204"/>
        <end position="238"/>
    </location>
</feature>
<dbReference type="InterPro" id="IPR052376">
    <property type="entry name" value="Oxidative_Scav/Glycosyltrans"/>
</dbReference>
<proteinExistence type="predicted"/>
<dbReference type="Gene3D" id="1.10.287.1490">
    <property type="match status" value="1"/>
</dbReference>
<dbReference type="PANTHER" id="PTHR39082:SF1">
    <property type="entry name" value="SCAVENGER RECEPTOR CLASS A MEMBER 3"/>
    <property type="match status" value="1"/>
</dbReference>
<sequence>MKAAPQEQWRLLDVAETDRLLAQAKHRRASLPELAELKDLAVQRRDLAEEVVRLATEASDVAEEEARIEHDLEPARARLARNEATVEAGTISDHKALKSLTEEIDHLRGRISDLEDAQLEVMQRREDADKAHAEADRHRLELDDHIRTVLASRDAGLAEADRTIARLTEQRRAQAAGVPADLLKLYDMLREKTGIGAGRLMRGVCEACGLTVNAAQMRQIVVAAEDEVLRCEECDRILVRTPESGL</sequence>
<evidence type="ECO:0000313" key="4">
    <source>
        <dbReference type="EMBL" id="AXE39291.1"/>
    </source>
</evidence>
<keyword evidence="1" id="KW-0175">Coiled coil</keyword>
<reference evidence="4 5" key="1">
    <citation type="submission" date="2017-12" db="EMBL/GenBank/DDBJ databases">
        <title>The whole genome sequence of the Acidipropionibacterium virtanenii sp. nov. type strain JS278.</title>
        <authorList>
            <person name="Laine P."/>
            <person name="Deptula P."/>
            <person name="Varmanen P."/>
            <person name="Auvinen P."/>
        </authorList>
    </citation>
    <scope>NUCLEOTIDE SEQUENCE [LARGE SCALE GENOMIC DNA]</scope>
    <source>
        <strain evidence="4 5">JS278</strain>
    </source>
</reference>
<accession>A0A344UVJ3</accession>
<protein>
    <submittedName>
        <fullName evidence="4">Uncharacterized protein</fullName>
    </submittedName>
</protein>
<dbReference type="KEGG" id="acij:JS278_02139"/>
<feature type="coiled-coil region" evidence="1">
    <location>
        <begin position="97"/>
        <end position="134"/>
    </location>
</feature>